<proteinExistence type="predicted"/>
<comment type="caution">
    <text evidence="2">The sequence shown here is derived from an EMBL/GenBank/DDBJ whole genome shotgun (WGS) entry which is preliminary data.</text>
</comment>
<dbReference type="Proteomes" id="UP000199686">
    <property type="component" value="Unassembled WGS sequence"/>
</dbReference>
<dbReference type="EMBL" id="FJMZ01000004">
    <property type="protein sequence ID" value="CZQ85049.1"/>
    <property type="molecule type" value="Genomic_DNA"/>
</dbReference>
<reference evidence="2 4" key="2">
    <citation type="submission" date="2016-10" db="EMBL/GenBank/DDBJ databases">
        <authorList>
            <person name="Varghese N."/>
            <person name="Submissions S."/>
        </authorList>
    </citation>
    <scope>NUCLEOTIDE SEQUENCE [LARGE SCALE GENOMIC DNA]</scope>
    <source>
        <strain evidence="2 4">DSM 2094</strain>
    </source>
</reference>
<dbReference type="EMBL" id="FOQC01000004">
    <property type="protein sequence ID" value="SFH58898.1"/>
    <property type="molecule type" value="Genomic_DNA"/>
</dbReference>
<evidence type="ECO:0000313" key="1">
    <source>
        <dbReference type="EMBL" id="CZQ85049.1"/>
    </source>
</evidence>
<protein>
    <submittedName>
        <fullName evidence="2">Gas vesicle protein</fullName>
    </submittedName>
</protein>
<reference evidence="1 3" key="1">
    <citation type="submission" date="2016-02" db="EMBL/GenBank/DDBJ databases">
        <authorList>
            <person name="Strepis N."/>
        </authorList>
    </citation>
    <scope>NUCLEOTIDE SEQUENCE [LARGE SCALE GENOMIC DNA]</scope>
    <source>
        <strain evidence="1">Trichococcus flocculiformis</strain>
    </source>
</reference>
<dbReference type="RefSeq" id="WP_177187473.1">
    <property type="nucleotide sequence ID" value="NZ_FJMZ01000004.1"/>
</dbReference>
<dbReference type="AlphaFoldDB" id="A0AB38BFN3"/>
<dbReference type="Proteomes" id="UP000195947">
    <property type="component" value="Unassembled WGS sequence"/>
</dbReference>
<sequence>MRSFMEGIVFGTVVGGLLGLLNTPRSGKENRAKAKAYLEDNTLAVEDLNESVQGLRKAIQSLTNEGLASVNAVSEEVTKSIESFTQQAQPRINRINDKLAVLTDDMEKSQQAWNRKCLQRQMPHHNNVH</sequence>
<accession>A0AB38BFN3</accession>
<gene>
    <name evidence="2" type="ORF">SAMN04488507_100498</name>
    <name evidence="1" type="ORF">TFLO_597</name>
</gene>
<evidence type="ECO:0000313" key="4">
    <source>
        <dbReference type="Proteomes" id="UP000199686"/>
    </source>
</evidence>
<evidence type="ECO:0000313" key="3">
    <source>
        <dbReference type="Proteomes" id="UP000195947"/>
    </source>
</evidence>
<organism evidence="2 4">
    <name type="scientific">Trichococcus flocculiformis</name>
    <dbReference type="NCBI Taxonomy" id="82803"/>
    <lineage>
        <taxon>Bacteria</taxon>
        <taxon>Bacillati</taxon>
        <taxon>Bacillota</taxon>
        <taxon>Bacilli</taxon>
        <taxon>Lactobacillales</taxon>
        <taxon>Carnobacteriaceae</taxon>
        <taxon>Trichococcus</taxon>
    </lineage>
</organism>
<evidence type="ECO:0000313" key="2">
    <source>
        <dbReference type="EMBL" id="SFH58898.1"/>
    </source>
</evidence>
<keyword evidence="3" id="KW-1185">Reference proteome</keyword>
<dbReference type="InterPro" id="IPR024623">
    <property type="entry name" value="YtxH"/>
</dbReference>
<name>A0AB38BFN3_9LACT</name>
<dbReference type="Pfam" id="PF12732">
    <property type="entry name" value="YtxH"/>
    <property type="match status" value="1"/>
</dbReference>